<name>A0A818ZGG7_9BILA</name>
<evidence type="ECO:0008006" key="10">
    <source>
        <dbReference type="Google" id="ProtNLM"/>
    </source>
</evidence>
<dbReference type="Proteomes" id="UP000663842">
    <property type="component" value="Unassembled WGS sequence"/>
</dbReference>
<evidence type="ECO:0000256" key="3">
    <source>
        <dbReference type="ARBA" id="ARBA00022519"/>
    </source>
</evidence>
<comment type="subcellular location">
    <subcellularLocation>
        <location evidence="1">Cell inner membrane</location>
    </subcellularLocation>
</comment>
<dbReference type="PANTHER" id="PTHR30606:SF9">
    <property type="entry name" value="LIPID A BIOSYNTHESIS LAUROYLTRANSFERASE"/>
    <property type="match status" value="1"/>
</dbReference>
<dbReference type="EMBL" id="CAJOBF010000171">
    <property type="protein sequence ID" value="CAF3764619.1"/>
    <property type="molecule type" value="Genomic_DNA"/>
</dbReference>
<evidence type="ECO:0000256" key="2">
    <source>
        <dbReference type="ARBA" id="ARBA00022475"/>
    </source>
</evidence>
<dbReference type="Proteomes" id="UP000663887">
    <property type="component" value="Unassembled WGS sequence"/>
</dbReference>
<keyword evidence="3" id="KW-0997">Cell inner membrane</keyword>
<keyword evidence="4" id="KW-0808">Transferase</keyword>
<dbReference type="GO" id="GO:1901137">
    <property type="term" value="P:carbohydrate derivative biosynthetic process"/>
    <property type="evidence" value="ECO:0007669"/>
    <property type="project" value="UniProtKB-ARBA"/>
</dbReference>
<dbReference type="GO" id="GO:0016746">
    <property type="term" value="F:acyltransferase activity"/>
    <property type="evidence" value="ECO:0007669"/>
    <property type="project" value="UniProtKB-KW"/>
</dbReference>
<protein>
    <recommendedName>
        <fullName evidence="10">Lipid A biosynthesis lauroyl acyltransferase</fullName>
    </recommendedName>
</protein>
<evidence type="ECO:0000313" key="8">
    <source>
        <dbReference type="EMBL" id="CAF3764619.1"/>
    </source>
</evidence>
<reference evidence="8" key="1">
    <citation type="submission" date="2021-02" db="EMBL/GenBank/DDBJ databases">
        <authorList>
            <person name="Nowell W R."/>
        </authorList>
    </citation>
    <scope>NUCLEOTIDE SEQUENCE</scope>
</reference>
<keyword evidence="2" id="KW-1003">Cell membrane</keyword>
<organism evidence="8 9">
    <name type="scientific">Rotaria magnacalcarata</name>
    <dbReference type="NCBI Taxonomy" id="392030"/>
    <lineage>
        <taxon>Eukaryota</taxon>
        <taxon>Metazoa</taxon>
        <taxon>Spiralia</taxon>
        <taxon>Gnathifera</taxon>
        <taxon>Rotifera</taxon>
        <taxon>Eurotatoria</taxon>
        <taxon>Bdelloidea</taxon>
        <taxon>Philodinida</taxon>
        <taxon>Philodinidae</taxon>
        <taxon>Rotaria</taxon>
    </lineage>
</organism>
<keyword evidence="5" id="KW-0472">Membrane</keyword>
<keyword evidence="6" id="KW-0012">Acyltransferase</keyword>
<dbReference type="EMBL" id="CAJNRG010004098">
    <property type="protein sequence ID" value="CAF2063270.1"/>
    <property type="molecule type" value="Genomic_DNA"/>
</dbReference>
<evidence type="ECO:0000256" key="6">
    <source>
        <dbReference type="ARBA" id="ARBA00023315"/>
    </source>
</evidence>
<dbReference type="Pfam" id="PF03279">
    <property type="entry name" value="Lip_A_acyltrans"/>
    <property type="match status" value="1"/>
</dbReference>
<comment type="caution">
    <text evidence="8">The sequence shown here is derived from an EMBL/GenBank/DDBJ whole genome shotgun (WGS) entry which is preliminary data.</text>
</comment>
<evidence type="ECO:0000313" key="9">
    <source>
        <dbReference type="Proteomes" id="UP000663842"/>
    </source>
</evidence>
<gene>
    <name evidence="8" type="ORF">UXM345_LOCUS2767</name>
    <name evidence="7" type="ORF">XDN619_LOCUS10978</name>
</gene>
<dbReference type="GO" id="GO:0008610">
    <property type="term" value="P:lipid biosynthetic process"/>
    <property type="evidence" value="ECO:0007669"/>
    <property type="project" value="UniProtKB-ARBA"/>
</dbReference>
<dbReference type="AlphaFoldDB" id="A0A818ZGG7"/>
<dbReference type="PANTHER" id="PTHR30606">
    <property type="entry name" value="LIPID A BIOSYNTHESIS LAUROYL ACYLTRANSFERASE"/>
    <property type="match status" value="1"/>
</dbReference>
<proteinExistence type="predicted"/>
<accession>A0A818ZGG7</accession>
<dbReference type="GO" id="GO:0005886">
    <property type="term" value="C:plasma membrane"/>
    <property type="evidence" value="ECO:0007669"/>
    <property type="project" value="UniProtKB-SubCell"/>
</dbReference>
<evidence type="ECO:0000256" key="4">
    <source>
        <dbReference type="ARBA" id="ARBA00022679"/>
    </source>
</evidence>
<sequence length="269" mass="31492">MKIIGFKNSVIFCSFIARSIGPYLRVSKTAEKNLNKVFEKKINIKKILPQIWDNFGKYIGEFPFINELSDEEMHSMFVMEGIENVKSYQDKKEPFLLFLAHQANWDFVIRHITDIYPKFAIIYRKANNPYVDKKILVTRSKDPNVFMIAKGPSGAKGLVRAIKNGYSIAMLVDQKMNDGIEVPFFGRPAMTANAIAKLSLQYNYPIIPCQLVRKNNHFKAILHPEISYQTTTNKEKDIYNIMLLINQTLEKWIKENPSQWFWFHNRWKD</sequence>
<evidence type="ECO:0000313" key="7">
    <source>
        <dbReference type="EMBL" id="CAF2063270.1"/>
    </source>
</evidence>
<dbReference type="CDD" id="cd07984">
    <property type="entry name" value="LPLAT_LABLAT-like"/>
    <property type="match status" value="1"/>
</dbReference>
<evidence type="ECO:0000256" key="5">
    <source>
        <dbReference type="ARBA" id="ARBA00023136"/>
    </source>
</evidence>
<evidence type="ECO:0000256" key="1">
    <source>
        <dbReference type="ARBA" id="ARBA00004533"/>
    </source>
</evidence>
<dbReference type="InterPro" id="IPR004960">
    <property type="entry name" value="LipA_acyltrans"/>
</dbReference>